<evidence type="ECO:0000256" key="7">
    <source>
        <dbReference type="ARBA" id="ARBA00022898"/>
    </source>
</evidence>
<keyword evidence="12" id="KW-1185">Reference proteome</keyword>
<evidence type="ECO:0000256" key="10">
    <source>
        <dbReference type="ARBA" id="ARBA00049229"/>
    </source>
</evidence>
<organism evidence="11 12">
    <name type="scientific">Sphingobacterium allocomposti</name>
    <dbReference type="NCBI Taxonomy" id="415956"/>
    <lineage>
        <taxon>Bacteria</taxon>
        <taxon>Pseudomonadati</taxon>
        <taxon>Bacteroidota</taxon>
        <taxon>Sphingobacteriia</taxon>
        <taxon>Sphingobacteriales</taxon>
        <taxon>Sphingobacteriaceae</taxon>
        <taxon>Sphingobacterium</taxon>
    </lineage>
</organism>
<evidence type="ECO:0000256" key="9">
    <source>
        <dbReference type="ARBA" id="ARBA00048798"/>
    </source>
</evidence>
<dbReference type="RefSeq" id="WP_148908326.1">
    <property type="nucleotide sequence ID" value="NZ_VNHX01000007.1"/>
</dbReference>
<evidence type="ECO:0000313" key="11">
    <source>
        <dbReference type="EMBL" id="TYP96205.1"/>
    </source>
</evidence>
<dbReference type="CDD" id="cd00449">
    <property type="entry name" value="PLPDE_IV"/>
    <property type="match status" value="1"/>
</dbReference>
<evidence type="ECO:0000256" key="3">
    <source>
        <dbReference type="ARBA" id="ARBA00004931"/>
    </source>
</evidence>
<comment type="pathway">
    <text evidence="2">Amino-acid biosynthesis; L-isoleucine biosynthesis; L-isoleucine from 2-oxobutanoate: step 4/4.</text>
</comment>
<dbReference type="GO" id="GO:0004084">
    <property type="term" value="F:branched-chain-amino-acid transaminase activity"/>
    <property type="evidence" value="ECO:0007669"/>
    <property type="project" value="UniProtKB-EC"/>
</dbReference>
<comment type="pathway">
    <text evidence="4">Amino-acid biosynthesis; L-leucine biosynthesis; L-leucine from 3-methyl-2-oxobutanoate: step 4/4.</text>
</comment>
<name>A0A5S5DKL0_9SPHI</name>
<evidence type="ECO:0000256" key="1">
    <source>
        <dbReference type="ARBA" id="ARBA00001933"/>
    </source>
</evidence>
<dbReference type="InterPro" id="IPR001544">
    <property type="entry name" value="Aminotrans_IV"/>
</dbReference>
<dbReference type="PANTHER" id="PTHR42743">
    <property type="entry name" value="AMINO-ACID AMINOTRANSFERASE"/>
    <property type="match status" value="1"/>
</dbReference>
<comment type="catalytic activity">
    <reaction evidence="8">
        <text>L-valine + 2-oxoglutarate = 3-methyl-2-oxobutanoate + L-glutamate</text>
        <dbReference type="Rhea" id="RHEA:24813"/>
        <dbReference type="ChEBI" id="CHEBI:11851"/>
        <dbReference type="ChEBI" id="CHEBI:16810"/>
        <dbReference type="ChEBI" id="CHEBI:29985"/>
        <dbReference type="ChEBI" id="CHEBI:57762"/>
        <dbReference type="EC" id="2.6.1.42"/>
    </reaction>
</comment>
<dbReference type="InterPro" id="IPR050571">
    <property type="entry name" value="Class-IV_PLP-Dep_Aminotrnsfr"/>
</dbReference>
<dbReference type="InterPro" id="IPR043132">
    <property type="entry name" value="BCAT-like_C"/>
</dbReference>
<comment type="similarity">
    <text evidence="5">Belongs to the class-IV pyridoxal-phosphate-dependent aminotransferase family.</text>
</comment>
<dbReference type="EMBL" id="VNHX01000007">
    <property type="protein sequence ID" value="TYP96205.1"/>
    <property type="molecule type" value="Genomic_DNA"/>
</dbReference>
<evidence type="ECO:0000313" key="12">
    <source>
        <dbReference type="Proteomes" id="UP000325105"/>
    </source>
</evidence>
<comment type="catalytic activity">
    <reaction evidence="10">
        <text>L-leucine + 2-oxoglutarate = 4-methyl-2-oxopentanoate + L-glutamate</text>
        <dbReference type="Rhea" id="RHEA:18321"/>
        <dbReference type="ChEBI" id="CHEBI:16810"/>
        <dbReference type="ChEBI" id="CHEBI:17865"/>
        <dbReference type="ChEBI" id="CHEBI:29985"/>
        <dbReference type="ChEBI" id="CHEBI:57427"/>
        <dbReference type="EC" id="2.6.1.42"/>
    </reaction>
</comment>
<dbReference type="SUPFAM" id="SSF56752">
    <property type="entry name" value="D-aminoacid aminotransferase-like PLP-dependent enzymes"/>
    <property type="match status" value="1"/>
</dbReference>
<dbReference type="AlphaFoldDB" id="A0A5S5DKL0"/>
<dbReference type="Pfam" id="PF01063">
    <property type="entry name" value="Aminotran_4"/>
    <property type="match status" value="1"/>
</dbReference>
<proteinExistence type="inferred from homology"/>
<gene>
    <name evidence="11" type="ORF">BC792_107104</name>
</gene>
<keyword evidence="7" id="KW-0663">Pyridoxal phosphate</keyword>
<dbReference type="OrthoDB" id="9805628at2"/>
<dbReference type="FunFam" id="3.20.10.10:FF:000002">
    <property type="entry name" value="D-alanine aminotransferase"/>
    <property type="match status" value="1"/>
</dbReference>
<dbReference type="InterPro" id="IPR043131">
    <property type="entry name" value="BCAT-like_N"/>
</dbReference>
<comment type="pathway">
    <text evidence="3">Amino-acid biosynthesis; L-valine biosynthesis; L-valine from pyruvate: step 4/4.</text>
</comment>
<keyword evidence="11" id="KW-0808">Transferase</keyword>
<dbReference type="InterPro" id="IPR036038">
    <property type="entry name" value="Aminotransferase-like"/>
</dbReference>
<comment type="caution">
    <text evidence="11">The sequence shown here is derived from an EMBL/GenBank/DDBJ whole genome shotgun (WGS) entry which is preliminary data.</text>
</comment>
<dbReference type="GO" id="GO:0008652">
    <property type="term" value="P:amino acid biosynthetic process"/>
    <property type="evidence" value="ECO:0007669"/>
    <property type="project" value="UniProtKB-ARBA"/>
</dbReference>
<dbReference type="Gene3D" id="3.30.470.10">
    <property type="match status" value="1"/>
</dbReference>
<evidence type="ECO:0000256" key="2">
    <source>
        <dbReference type="ARBA" id="ARBA00004824"/>
    </source>
</evidence>
<evidence type="ECO:0000256" key="8">
    <source>
        <dbReference type="ARBA" id="ARBA00048212"/>
    </source>
</evidence>
<evidence type="ECO:0000256" key="4">
    <source>
        <dbReference type="ARBA" id="ARBA00005072"/>
    </source>
</evidence>
<dbReference type="EC" id="2.6.1.42" evidence="6"/>
<dbReference type="Proteomes" id="UP000325105">
    <property type="component" value="Unassembled WGS sequence"/>
</dbReference>
<comment type="catalytic activity">
    <reaction evidence="9">
        <text>L-isoleucine + 2-oxoglutarate = (S)-3-methyl-2-oxopentanoate + L-glutamate</text>
        <dbReference type="Rhea" id="RHEA:24801"/>
        <dbReference type="ChEBI" id="CHEBI:16810"/>
        <dbReference type="ChEBI" id="CHEBI:29985"/>
        <dbReference type="ChEBI" id="CHEBI:35146"/>
        <dbReference type="ChEBI" id="CHEBI:58045"/>
        <dbReference type="EC" id="2.6.1.42"/>
    </reaction>
</comment>
<evidence type="ECO:0000256" key="5">
    <source>
        <dbReference type="ARBA" id="ARBA00009320"/>
    </source>
</evidence>
<comment type="cofactor">
    <cofactor evidence="1">
        <name>pyridoxal 5'-phosphate</name>
        <dbReference type="ChEBI" id="CHEBI:597326"/>
    </cofactor>
</comment>
<reference evidence="11 12" key="1">
    <citation type="submission" date="2019-07" db="EMBL/GenBank/DDBJ databases">
        <title>Genomic Encyclopedia of Archaeal and Bacterial Type Strains, Phase II (KMG-II): from individual species to whole genera.</title>
        <authorList>
            <person name="Goeker M."/>
        </authorList>
    </citation>
    <scope>NUCLEOTIDE SEQUENCE [LARGE SCALE GENOMIC DNA]</scope>
    <source>
        <strain evidence="11 12">DSM 18850</strain>
    </source>
</reference>
<keyword evidence="11" id="KW-0032">Aminotransferase</keyword>
<protein>
    <recommendedName>
        <fullName evidence="6">branched-chain-amino-acid transaminase</fullName>
        <ecNumber evidence="6">2.6.1.42</ecNumber>
    </recommendedName>
</protein>
<dbReference type="PANTHER" id="PTHR42743:SF11">
    <property type="entry name" value="AMINODEOXYCHORISMATE LYASE"/>
    <property type="match status" value="1"/>
</dbReference>
<accession>A0A5S5DKL0</accession>
<evidence type="ECO:0000256" key="6">
    <source>
        <dbReference type="ARBA" id="ARBA00013053"/>
    </source>
</evidence>
<sequence length="283" mass="31711">MQPLKAIINGRLLLDNEATLSIHDLSVTRGYGIFDYFKTVDGRPIFWEDSLDRFFHSAQLMDLPVPYTRTELKDQIQTLMQANQIADSGIKLLLTGGDSPDGYSIGIPNLIITQHPLQRNADKEQNGIKLITYAYHRPFSRVKSTDYVMGIQALKKAKAAGAEDVVYVQHGLLSECPRANIFLIDKDGTLITPEEDVLAGVTRRYILEMARPHMKVETRNVTLEDMTNASEAFISSTTKNITPVLQIDDVVYGKQPGPHTRMLQSLLNQLIYDREAASATHLP</sequence>
<dbReference type="GO" id="GO:0046394">
    <property type="term" value="P:carboxylic acid biosynthetic process"/>
    <property type="evidence" value="ECO:0007669"/>
    <property type="project" value="UniProtKB-ARBA"/>
</dbReference>
<dbReference type="Gene3D" id="3.20.10.10">
    <property type="entry name" value="D-amino Acid Aminotransferase, subunit A, domain 2"/>
    <property type="match status" value="1"/>
</dbReference>